<dbReference type="InterPro" id="IPR008269">
    <property type="entry name" value="Lon_proteolytic"/>
</dbReference>
<dbReference type="GO" id="GO:0004252">
    <property type="term" value="F:serine-type endopeptidase activity"/>
    <property type="evidence" value="ECO:0007669"/>
    <property type="project" value="InterPro"/>
</dbReference>
<gene>
    <name evidence="3" type="ORF">MicloDRAFT_00045900</name>
</gene>
<dbReference type="Proteomes" id="UP000003947">
    <property type="component" value="Unassembled WGS sequence"/>
</dbReference>
<keyword evidence="4" id="KW-1185">Reference proteome</keyword>
<dbReference type="InterPro" id="IPR014721">
    <property type="entry name" value="Ribsml_uS5_D2-typ_fold_subgr"/>
</dbReference>
<dbReference type="Pfam" id="PF20442">
    <property type="entry name" value="BrxL_N"/>
    <property type="match status" value="1"/>
</dbReference>
<dbReference type="STRING" id="864069.MicloDRAFT_00045900"/>
<evidence type="ECO:0000313" key="3">
    <source>
        <dbReference type="EMBL" id="EIM28013.1"/>
    </source>
</evidence>
<evidence type="ECO:0000259" key="1">
    <source>
        <dbReference type="Pfam" id="PF05362"/>
    </source>
</evidence>
<dbReference type="AlphaFoldDB" id="I4YVM1"/>
<dbReference type="Pfam" id="PF13337">
    <property type="entry name" value="BrxL_ATPase"/>
    <property type="match status" value="1"/>
</dbReference>
<reference evidence="3 4" key="1">
    <citation type="submission" date="2012-02" db="EMBL/GenBank/DDBJ databases">
        <title>Improved High-Quality Draft sequence of Microvirga sp. WSM3557.</title>
        <authorList>
            <consortium name="US DOE Joint Genome Institute"/>
            <person name="Lucas S."/>
            <person name="Han J."/>
            <person name="Lapidus A."/>
            <person name="Cheng J.-F."/>
            <person name="Goodwin L."/>
            <person name="Pitluck S."/>
            <person name="Peters L."/>
            <person name="Zhang X."/>
            <person name="Detter J.C."/>
            <person name="Han C."/>
            <person name="Tapia R."/>
            <person name="Land M."/>
            <person name="Hauser L."/>
            <person name="Kyrpides N."/>
            <person name="Ivanova N."/>
            <person name="Pagani I."/>
            <person name="Brau L."/>
            <person name="Yates R."/>
            <person name="O'Hara G."/>
            <person name="Rui T."/>
            <person name="Howieson J."/>
            <person name="Reeve W."/>
            <person name="Woyke T."/>
        </authorList>
    </citation>
    <scope>NUCLEOTIDE SEQUENCE [LARGE SCALE GENOMIC DNA]</scope>
    <source>
        <strain evidence="3 4">WSM3557</strain>
    </source>
</reference>
<dbReference type="SUPFAM" id="SSF54211">
    <property type="entry name" value="Ribosomal protein S5 domain 2-like"/>
    <property type="match status" value="1"/>
</dbReference>
<feature type="domain" description="BREX system Lon protease-like BrxL N-terminal" evidence="2">
    <location>
        <begin position="15"/>
        <end position="145"/>
    </location>
</feature>
<dbReference type="RefSeq" id="WP_009764063.1">
    <property type="nucleotide sequence ID" value="NZ_CP141048.1"/>
</dbReference>
<dbReference type="PATRIC" id="fig|864069.3.peg.4948"/>
<dbReference type="InterPro" id="IPR014061">
    <property type="entry name" value="BrxL-like"/>
</dbReference>
<dbReference type="Pfam" id="PF05362">
    <property type="entry name" value="Lon_C"/>
    <property type="match status" value="1"/>
</dbReference>
<feature type="domain" description="Lon proteolytic" evidence="1">
    <location>
        <begin position="513"/>
        <end position="680"/>
    </location>
</feature>
<proteinExistence type="predicted"/>
<accession>I4YVM1</accession>
<dbReference type="InterPro" id="IPR020568">
    <property type="entry name" value="Ribosomal_Su5_D2-typ_SF"/>
</dbReference>
<evidence type="ECO:0000259" key="2">
    <source>
        <dbReference type="Pfam" id="PF20442"/>
    </source>
</evidence>
<name>I4YVM1_9HYPH</name>
<dbReference type="Gene3D" id="3.30.230.10">
    <property type="match status" value="1"/>
</dbReference>
<dbReference type="InterPro" id="IPR046838">
    <property type="entry name" value="BrxL_N"/>
</dbReference>
<evidence type="ECO:0000313" key="4">
    <source>
        <dbReference type="Proteomes" id="UP000003947"/>
    </source>
</evidence>
<dbReference type="InterPro" id="IPR027417">
    <property type="entry name" value="P-loop_NTPase"/>
</dbReference>
<dbReference type="SUPFAM" id="SSF52540">
    <property type="entry name" value="P-loop containing nucleoside triphosphate hydrolases"/>
    <property type="match status" value="1"/>
</dbReference>
<dbReference type="GO" id="GO:0004176">
    <property type="term" value="F:ATP-dependent peptidase activity"/>
    <property type="evidence" value="ECO:0007669"/>
    <property type="project" value="InterPro"/>
</dbReference>
<protein>
    <submittedName>
        <fullName evidence="3">TIGR02688 family protein</fullName>
    </submittedName>
</protein>
<dbReference type="eggNOG" id="COG4930">
    <property type="taxonomic scope" value="Bacteria"/>
</dbReference>
<organism evidence="3 4">
    <name type="scientific">Microvirga lotononidis</name>
    <dbReference type="NCBI Taxonomy" id="864069"/>
    <lineage>
        <taxon>Bacteria</taxon>
        <taxon>Pseudomonadati</taxon>
        <taxon>Pseudomonadota</taxon>
        <taxon>Alphaproteobacteria</taxon>
        <taxon>Hyphomicrobiales</taxon>
        <taxon>Methylobacteriaceae</taxon>
        <taxon>Microvirga</taxon>
    </lineage>
</organism>
<dbReference type="HOGENOM" id="CLU_023021_1_1_5"/>
<dbReference type="GO" id="GO:0006508">
    <property type="term" value="P:proteolysis"/>
    <property type="evidence" value="ECO:0007669"/>
    <property type="project" value="InterPro"/>
</dbReference>
<dbReference type="NCBIfam" id="TIGR02688">
    <property type="entry name" value="BREX system Lon protease-like protein BrxL"/>
    <property type="match status" value="1"/>
</dbReference>
<sequence length="682" mass="75978">MTMVLDHLDRLAASAFDGFLVRKDLVRRYARQYPVPTYVVEFLLGRYCASVDETEITEGLEIVEKQLRDRTVRTGTEELFKAQARDRGSVKIIDIIKARLDTKNDCYVAELPSLALRDVRIDDNAVRDNDRILTDGFFAEITLAYDAIIAQQQGGRPFGIEALRPIQMSKSDALDALARGRQKFTTAEWIDFLIRSVGLEPSSLSHRAKLVMLLRMVPFVEPNYNVVELGPRGTGKSHLFQQISPYSHLISGGKATVAKMFVNNSSGERGLVCRYDIVCFDEIAGVSFDQKDGVNIMKGYMASGQFSRGRENIRADGSIMMVGNLDVDLEQQQRFGHLLSPLPPEMRNDTAFMDRLHAYIPGWDFPKLSPTEHLSNHFGLVSDFLSECWTKLRSMNRISALEKVHLGGALSGRDIEAVRKTFNGIAKLLYPDPDVNIPDEDLEWILRLSLEARRRVKEQQKRVFKSEFRNTHFSYTLGLDGIEQFVSTPELQSDEALETDPLPPGQVWAVGTVAENGPGLYRLEVTCGPGSGARILNQPAPPAFRESVRVGEQNLYTRSKELVGDRNPREEEFSIQMRAMDSDKSGAGLGLPVLVALCGALLGKNTRGGTIVAGSLNLGGSVEIIPNAVRIAELAVDRQAQTLLVPVSARKQLNELPDDLWTRISIEFYKDAADAVFKALED</sequence>
<dbReference type="EMBL" id="JH660645">
    <property type="protein sequence ID" value="EIM28013.1"/>
    <property type="molecule type" value="Genomic_DNA"/>
</dbReference>